<gene>
    <name evidence="2" type="ORF">Mgra_00009823</name>
</gene>
<dbReference type="Proteomes" id="UP000605970">
    <property type="component" value="Unassembled WGS sequence"/>
</dbReference>
<keyword evidence="3" id="KW-1185">Reference proteome</keyword>
<feature type="region of interest" description="Disordered" evidence="1">
    <location>
        <begin position="35"/>
        <end position="57"/>
    </location>
</feature>
<dbReference type="EMBL" id="JABEBT010000187">
    <property type="protein sequence ID" value="KAF7625998.1"/>
    <property type="molecule type" value="Genomic_DNA"/>
</dbReference>
<dbReference type="Gene3D" id="1.10.246.60">
    <property type="entry name" value="Eukaryotic translation initiation factor 3 like domains"/>
    <property type="match status" value="1"/>
</dbReference>
<comment type="caution">
    <text evidence="2">The sequence shown here is derived from an EMBL/GenBank/DDBJ whole genome shotgun (WGS) entry which is preliminary data.</text>
</comment>
<evidence type="ECO:0000256" key="1">
    <source>
        <dbReference type="SAM" id="MobiDB-lite"/>
    </source>
</evidence>
<dbReference type="Pfam" id="PF08597">
    <property type="entry name" value="eIF3_subunit"/>
    <property type="match status" value="1"/>
</dbReference>
<dbReference type="GO" id="GO:0005852">
    <property type="term" value="C:eukaryotic translation initiation factor 3 complex"/>
    <property type="evidence" value="ECO:0007669"/>
    <property type="project" value="InterPro"/>
</dbReference>
<proteinExistence type="predicted"/>
<evidence type="ECO:0008006" key="4">
    <source>
        <dbReference type="Google" id="ProtNLM"/>
    </source>
</evidence>
<evidence type="ECO:0000313" key="3">
    <source>
        <dbReference type="Proteomes" id="UP000605970"/>
    </source>
</evidence>
<evidence type="ECO:0000313" key="2">
    <source>
        <dbReference type="EMBL" id="KAF7625998.1"/>
    </source>
</evidence>
<name>A0A8S9ZB37_9BILA</name>
<dbReference type="GO" id="GO:0003743">
    <property type="term" value="F:translation initiation factor activity"/>
    <property type="evidence" value="ECO:0007669"/>
    <property type="project" value="InterPro"/>
</dbReference>
<dbReference type="OrthoDB" id="5873875at2759"/>
<accession>A0A8S9ZB37</accession>
<dbReference type="InterPro" id="IPR023194">
    <property type="entry name" value="eIF3-like_dom_sf"/>
</dbReference>
<dbReference type="AlphaFoldDB" id="A0A8S9ZB37"/>
<feature type="compositionally biased region" description="Basic and acidic residues" evidence="1">
    <location>
        <begin position="168"/>
        <end position="179"/>
    </location>
</feature>
<protein>
    <recommendedName>
        <fullName evidence="4">Eukaryotic translation initiation factor 3 30 kDa subunit</fullName>
    </recommendedName>
</protein>
<reference evidence="2" key="1">
    <citation type="journal article" date="2020" name="Ecol. Evol.">
        <title>Genome structure and content of the rice root-knot nematode (Meloidogyne graminicola).</title>
        <authorList>
            <person name="Phan N.T."/>
            <person name="Danchin E.G.J."/>
            <person name="Klopp C."/>
            <person name="Perfus-Barbeoch L."/>
            <person name="Kozlowski D.K."/>
            <person name="Koutsovoulos G.D."/>
            <person name="Lopez-Roques C."/>
            <person name="Bouchez O."/>
            <person name="Zahm M."/>
            <person name="Besnard G."/>
            <person name="Bellafiore S."/>
        </authorList>
    </citation>
    <scope>NUCLEOTIDE SEQUENCE</scope>
    <source>
        <strain evidence="2">VN-18</strain>
    </source>
</reference>
<sequence>MSGNWDDEDYDTTAQLSAQATEKIADLGLDVNKQQKASNSTSYLEDRTKNTSKGKFKTSSFNDVELTEKEKREAQLRADAAAGMDLFGITPDHKEKSFKDLQTKADFLAHAEKLGEEITERREHPHYLTFVNSLIEQMIGPMTKLQLEIIRNTVQYEKNIDVHLKREEEEQKKKLEPQKLKTVKKAKNKQMHEDLLEDEYDDYDEKFH</sequence>
<dbReference type="InterPro" id="IPR013906">
    <property type="entry name" value="eIF3j"/>
</dbReference>
<organism evidence="2 3">
    <name type="scientific">Meloidogyne graminicola</name>
    <dbReference type="NCBI Taxonomy" id="189291"/>
    <lineage>
        <taxon>Eukaryota</taxon>
        <taxon>Metazoa</taxon>
        <taxon>Ecdysozoa</taxon>
        <taxon>Nematoda</taxon>
        <taxon>Chromadorea</taxon>
        <taxon>Rhabditida</taxon>
        <taxon>Tylenchina</taxon>
        <taxon>Tylenchomorpha</taxon>
        <taxon>Tylenchoidea</taxon>
        <taxon>Meloidogynidae</taxon>
        <taxon>Meloidogyninae</taxon>
        <taxon>Meloidogyne</taxon>
    </lineage>
</organism>
<feature type="region of interest" description="Disordered" evidence="1">
    <location>
        <begin position="168"/>
        <end position="188"/>
    </location>
</feature>